<keyword evidence="3" id="KW-0238">DNA-binding</keyword>
<dbReference type="Gene3D" id="3.40.190.290">
    <property type="match status" value="1"/>
</dbReference>
<dbReference type="InterPro" id="IPR050950">
    <property type="entry name" value="HTH-type_LysR_regulators"/>
</dbReference>
<dbReference type="SUPFAM" id="SSF46785">
    <property type="entry name" value="Winged helix' DNA-binding domain"/>
    <property type="match status" value="1"/>
</dbReference>
<dbReference type="InterPro" id="IPR005119">
    <property type="entry name" value="LysR_subst-bd"/>
</dbReference>
<gene>
    <name evidence="6" type="ORF">H9634_09510</name>
</gene>
<sequence length="301" mass="31895">MRGVHSEDLELFLSLYETGSIHQTARRLFASASTVSRRLRGFEDELGVELFTRSPAGLEPTRRADTLLPYAQRILSEAATMTASLHAEASGIKPVRVAATIGLAQFVLAPVVRAQLGADAGSIPVGVAIEMRSSDDVLSAVAGDEADLGLTFAAGSARGLREEFAAPTANVALVDESHPLAAAAAVSFADLADYPIAVERQGNTARLMLDRAFASLGRPLTPLVECACPATIRTVVRGTDCVAVFAQRLLPRSSDDHGFAHLPIDDPAVQPRQIRVITRGGVARTHALESLIAGLRERLSD</sequence>
<dbReference type="Pfam" id="PF03466">
    <property type="entry name" value="LysR_substrate"/>
    <property type="match status" value="1"/>
</dbReference>
<name>A0ABR8WVH5_9MICO</name>
<evidence type="ECO:0000313" key="6">
    <source>
        <dbReference type="EMBL" id="MBD8021015.1"/>
    </source>
</evidence>
<evidence type="ECO:0000313" key="7">
    <source>
        <dbReference type="Proteomes" id="UP000651517"/>
    </source>
</evidence>
<comment type="similarity">
    <text evidence="1">Belongs to the LysR transcriptional regulatory family.</text>
</comment>
<keyword evidence="4" id="KW-0804">Transcription</keyword>
<proteinExistence type="inferred from homology"/>
<dbReference type="PANTHER" id="PTHR30419">
    <property type="entry name" value="HTH-TYPE TRANSCRIPTIONAL REGULATOR YBHD"/>
    <property type="match status" value="1"/>
</dbReference>
<evidence type="ECO:0000256" key="4">
    <source>
        <dbReference type="ARBA" id="ARBA00023163"/>
    </source>
</evidence>
<dbReference type="PROSITE" id="PS50931">
    <property type="entry name" value="HTH_LYSR"/>
    <property type="match status" value="1"/>
</dbReference>
<dbReference type="Proteomes" id="UP000651517">
    <property type="component" value="Unassembled WGS sequence"/>
</dbReference>
<dbReference type="Pfam" id="PF00126">
    <property type="entry name" value="HTH_1"/>
    <property type="match status" value="1"/>
</dbReference>
<protein>
    <submittedName>
        <fullName evidence="6">LysR family transcriptional regulator</fullName>
    </submittedName>
</protein>
<dbReference type="InterPro" id="IPR000847">
    <property type="entry name" value="LysR_HTH_N"/>
</dbReference>
<accession>A0ABR8WVH5</accession>
<dbReference type="EMBL" id="JACSPY010000008">
    <property type="protein sequence ID" value="MBD8021015.1"/>
    <property type="molecule type" value="Genomic_DNA"/>
</dbReference>
<dbReference type="SUPFAM" id="SSF53850">
    <property type="entry name" value="Periplasmic binding protein-like II"/>
    <property type="match status" value="1"/>
</dbReference>
<dbReference type="Gene3D" id="1.10.10.10">
    <property type="entry name" value="Winged helix-like DNA-binding domain superfamily/Winged helix DNA-binding domain"/>
    <property type="match status" value="1"/>
</dbReference>
<evidence type="ECO:0000256" key="3">
    <source>
        <dbReference type="ARBA" id="ARBA00023125"/>
    </source>
</evidence>
<feature type="domain" description="HTH lysR-type" evidence="5">
    <location>
        <begin position="1"/>
        <end position="61"/>
    </location>
</feature>
<organism evidence="6 7">
    <name type="scientific">Brevibacterium gallinarum</name>
    <dbReference type="NCBI Taxonomy" id="2762220"/>
    <lineage>
        <taxon>Bacteria</taxon>
        <taxon>Bacillati</taxon>
        <taxon>Actinomycetota</taxon>
        <taxon>Actinomycetes</taxon>
        <taxon>Micrococcales</taxon>
        <taxon>Brevibacteriaceae</taxon>
        <taxon>Brevibacterium</taxon>
    </lineage>
</organism>
<evidence type="ECO:0000256" key="1">
    <source>
        <dbReference type="ARBA" id="ARBA00009437"/>
    </source>
</evidence>
<keyword evidence="7" id="KW-1185">Reference proteome</keyword>
<comment type="caution">
    <text evidence="6">The sequence shown here is derived from an EMBL/GenBank/DDBJ whole genome shotgun (WGS) entry which is preliminary data.</text>
</comment>
<reference evidence="6 7" key="1">
    <citation type="submission" date="2020-08" db="EMBL/GenBank/DDBJ databases">
        <title>A Genomic Blueprint of the Chicken Gut Microbiome.</title>
        <authorList>
            <person name="Gilroy R."/>
            <person name="Ravi A."/>
            <person name="Getino M."/>
            <person name="Pursley I."/>
            <person name="Horton D.L."/>
            <person name="Alikhan N.-F."/>
            <person name="Baker D."/>
            <person name="Gharbi K."/>
            <person name="Hall N."/>
            <person name="Watson M."/>
            <person name="Adriaenssens E.M."/>
            <person name="Foster-Nyarko E."/>
            <person name="Jarju S."/>
            <person name="Secka A."/>
            <person name="Antonio M."/>
            <person name="Oren A."/>
            <person name="Chaudhuri R."/>
            <person name="La Ragione R.M."/>
            <person name="Hildebrand F."/>
            <person name="Pallen M.J."/>
        </authorList>
    </citation>
    <scope>NUCLEOTIDE SEQUENCE [LARGE SCALE GENOMIC DNA]</scope>
    <source>
        <strain evidence="6 7">Re57</strain>
    </source>
</reference>
<evidence type="ECO:0000256" key="2">
    <source>
        <dbReference type="ARBA" id="ARBA00023015"/>
    </source>
</evidence>
<dbReference type="InterPro" id="IPR036390">
    <property type="entry name" value="WH_DNA-bd_sf"/>
</dbReference>
<keyword evidence="2" id="KW-0805">Transcription regulation</keyword>
<dbReference type="RefSeq" id="WP_191726431.1">
    <property type="nucleotide sequence ID" value="NZ_JACSPY010000008.1"/>
</dbReference>
<evidence type="ECO:0000259" key="5">
    <source>
        <dbReference type="PROSITE" id="PS50931"/>
    </source>
</evidence>
<dbReference type="InterPro" id="IPR036388">
    <property type="entry name" value="WH-like_DNA-bd_sf"/>
</dbReference>